<sequence length="400" mass="45787">MLLSIVSADATPGPNELEAMQDTRARLLDTGNPRRTMADDFQESCYAHSTYTSLAPIFQWHAVAYLQDLNLERTVRHSWASESEDCEYKKYHSDHRCLSELRNCRRINGPCKNSKNNIYIDQSPRIFPLLACDDNFRETERCSYKLCTCQNLASDVDRHFSLKSVLSDVHSNKVITGVELTKANYTIHIQIQQGQLLKGGAINESTVQWKAIDHFSPLDYDVEEGEDYHTIAFDSDTVCMNDIDAEQPNEMNYVLTGLRFKVVERSDFKDLYLEIQKTPYDVDSGVLRVSESEWISKTKPDELSENLILKEKDLLDGTDQSKRESKVCVPFVHDEFKYDKKKRLISEIIPKIDIQQVTTFPPVALAGAGLFYNHEEQDKIKGGRISMKVFTSSYLVRGLP</sequence>
<comment type="caution">
    <text evidence="1">The sequence shown here is derived from an EMBL/GenBank/DDBJ whole genome shotgun (WGS) entry which is preliminary data.</text>
</comment>
<dbReference type="EMBL" id="CM056742">
    <property type="protein sequence ID" value="KAJ8681177.1"/>
    <property type="molecule type" value="Genomic_DNA"/>
</dbReference>
<reference evidence="1" key="1">
    <citation type="submission" date="2023-04" db="EMBL/GenBank/DDBJ databases">
        <title>A chromosome-level genome assembly of the parasitoid wasp Eretmocerus hayati.</title>
        <authorList>
            <person name="Zhong Y."/>
            <person name="Liu S."/>
            <person name="Liu Y."/>
        </authorList>
    </citation>
    <scope>NUCLEOTIDE SEQUENCE</scope>
    <source>
        <strain evidence="1">ZJU_SS_LIU_2023</strain>
    </source>
</reference>
<evidence type="ECO:0000313" key="2">
    <source>
        <dbReference type="Proteomes" id="UP001239111"/>
    </source>
</evidence>
<proteinExistence type="predicted"/>
<accession>A0ACC2PFF0</accession>
<organism evidence="1 2">
    <name type="scientific">Eretmocerus hayati</name>
    <dbReference type="NCBI Taxonomy" id="131215"/>
    <lineage>
        <taxon>Eukaryota</taxon>
        <taxon>Metazoa</taxon>
        <taxon>Ecdysozoa</taxon>
        <taxon>Arthropoda</taxon>
        <taxon>Hexapoda</taxon>
        <taxon>Insecta</taxon>
        <taxon>Pterygota</taxon>
        <taxon>Neoptera</taxon>
        <taxon>Endopterygota</taxon>
        <taxon>Hymenoptera</taxon>
        <taxon>Apocrita</taxon>
        <taxon>Proctotrupomorpha</taxon>
        <taxon>Chalcidoidea</taxon>
        <taxon>Aphelinidae</taxon>
        <taxon>Aphelininae</taxon>
        <taxon>Eretmocerus</taxon>
    </lineage>
</organism>
<keyword evidence="2" id="KW-1185">Reference proteome</keyword>
<gene>
    <name evidence="1" type="ORF">QAD02_016964</name>
</gene>
<name>A0ACC2PFF0_9HYME</name>
<evidence type="ECO:0000313" key="1">
    <source>
        <dbReference type="EMBL" id="KAJ8681177.1"/>
    </source>
</evidence>
<dbReference type="Proteomes" id="UP001239111">
    <property type="component" value="Chromosome 2"/>
</dbReference>
<protein>
    <submittedName>
        <fullName evidence="1">Uncharacterized protein</fullName>
    </submittedName>
</protein>